<dbReference type="OrthoDB" id="422574at2759"/>
<dbReference type="STRING" id="5762.D2VYG2"/>
<name>D2VYG2_NAEGR</name>
<dbReference type="Pfam" id="PF00043">
    <property type="entry name" value="GST_C"/>
    <property type="match status" value="1"/>
</dbReference>
<reference evidence="2 3" key="1">
    <citation type="journal article" date="2010" name="Cell">
        <title>The genome of Naegleria gruberi illuminates early eukaryotic versatility.</title>
        <authorList>
            <person name="Fritz-Laylin L.K."/>
            <person name="Prochnik S.E."/>
            <person name="Ginger M.L."/>
            <person name="Dacks J.B."/>
            <person name="Carpenter M.L."/>
            <person name="Field M.C."/>
            <person name="Kuo A."/>
            <person name="Paredez A."/>
            <person name="Chapman J."/>
            <person name="Pham J."/>
            <person name="Shu S."/>
            <person name="Neupane R."/>
            <person name="Cipriano M."/>
            <person name="Mancuso J."/>
            <person name="Tu H."/>
            <person name="Salamov A."/>
            <person name="Lindquist E."/>
            <person name="Shapiro H."/>
            <person name="Lucas S."/>
            <person name="Grigoriev I.V."/>
            <person name="Cande W.Z."/>
            <person name="Fulton C."/>
            <person name="Rokhsar D.S."/>
            <person name="Dawson S.C."/>
        </authorList>
    </citation>
    <scope>NUCLEOTIDE SEQUENCE [LARGE SCALE GENOMIC DNA]</scope>
    <source>
        <strain evidence="2 3">NEG-M</strain>
    </source>
</reference>
<dbReference type="SUPFAM" id="SSF47616">
    <property type="entry name" value="GST C-terminal domain-like"/>
    <property type="match status" value="1"/>
</dbReference>
<accession>D2VYG2</accession>
<evidence type="ECO:0000259" key="1">
    <source>
        <dbReference type="PROSITE" id="PS50405"/>
    </source>
</evidence>
<dbReference type="RefSeq" id="XP_002670850.1">
    <property type="nucleotide sequence ID" value="XM_002670804.1"/>
</dbReference>
<dbReference type="OMA" id="CANETKR"/>
<dbReference type="InterPro" id="IPR010987">
    <property type="entry name" value="Glutathione-S-Trfase_C-like"/>
</dbReference>
<dbReference type="InterPro" id="IPR004046">
    <property type="entry name" value="GST_C"/>
</dbReference>
<dbReference type="PANTHER" id="PTHR44051">
    <property type="entry name" value="GLUTATHIONE S-TRANSFERASE-RELATED"/>
    <property type="match status" value="1"/>
</dbReference>
<dbReference type="Gene3D" id="1.20.1050.10">
    <property type="match status" value="1"/>
</dbReference>
<dbReference type="PROSITE" id="PS50405">
    <property type="entry name" value="GST_CTER"/>
    <property type="match status" value="1"/>
</dbReference>
<sequence length="107" mass="12511">MSGQMGFFHKYCPTDVPVGKERYLKETQRLWGVLEKHLAEGDKKYIIGDEYTIADMAIFPWLRVLPFYGEPVVEQFKWETYPHIKAYIDRVGERPAVQKGLTVTPFN</sequence>
<dbReference type="AlphaFoldDB" id="D2VYG2"/>
<dbReference type="VEuPathDB" id="AmoebaDB:NAEGRDRAFT_74109"/>
<gene>
    <name evidence="2" type="ORF">NAEGRDRAFT_74109</name>
</gene>
<organism evidence="3">
    <name type="scientific">Naegleria gruberi</name>
    <name type="common">Amoeba</name>
    <dbReference type="NCBI Taxonomy" id="5762"/>
    <lineage>
        <taxon>Eukaryota</taxon>
        <taxon>Discoba</taxon>
        <taxon>Heterolobosea</taxon>
        <taxon>Tetramitia</taxon>
        <taxon>Eutetramitia</taxon>
        <taxon>Vahlkampfiidae</taxon>
        <taxon>Naegleria</taxon>
    </lineage>
</organism>
<dbReference type="Proteomes" id="UP000006671">
    <property type="component" value="Unassembled WGS sequence"/>
</dbReference>
<dbReference type="eggNOG" id="ENOG502SBGH">
    <property type="taxonomic scope" value="Eukaryota"/>
</dbReference>
<keyword evidence="3" id="KW-1185">Reference proteome</keyword>
<dbReference type="PANTHER" id="PTHR44051:SF8">
    <property type="entry name" value="GLUTATHIONE S-TRANSFERASE GSTA"/>
    <property type="match status" value="1"/>
</dbReference>
<protein>
    <submittedName>
        <fullName evidence="2">Predicted protein</fullName>
    </submittedName>
</protein>
<evidence type="ECO:0000313" key="2">
    <source>
        <dbReference type="EMBL" id="EFC38106.1"/>
    </source>
</evidence>
<dbReference type="GeneID" id="8858001"/>
<dbReference type="InParanoid" id="D2VYG2"/>
<dbReference type="InterPro" id="IPR036282">
    <property type="entry name" value="Glutathione-S-Trfase_C_sf"/>
</dbReference>
<dbReference type="EMBL" id="GG738911">
    <property type="protein sequence ID" value="EFC38106.1"/>
    <property type="molecule type" value="Genomic_DNA"/>
</dbReference>
<evidence type="ECO:0000313" key="3">
    <source>
        <dbReference type="Proteomes" id="UP000006671"/>
    </source>
</evidence>
<feature type="domain" description="GST C-terminal" evidence="1">
    <location>
        <begin position="1"/>
        <end position="107"/>
    </location>
</feature>
<dbReference type="KEGG" id="ngr:NAEGRDRAFT_74109"/>
<proteinExistence type="predicted"/>